<feature type="compositionally biased region" description="Basic and acidic residues" evidence="1">
    <location>
        <begin position="566"/>
        <end position="575"/>
    </location>
</feature>
<name>A0A8H7A2T6_PLEOS</name>
<feature type="region of interest" description="Disordered" evidence="1">
    <location>
        <begin position="463"/>
        <end position="597"/>
    </location>
</feature>
<dbReference type="VEuPathDB" id="FungiDB:PC9H_003589"/>
<dbReference type="OrthoDB" id="2755229at2759"/>
<feature type="compositionally biased region" description="Basic and acidic residues" evidence="1">
    <location>
        <begin position="956"/>
        <end position="968"/>
    </location>
</feature>
<sequence>MSTQANTSVPPATSATEIEQNGQDPTPAQAAGMQATKAGRKGKEPAAGRSRDKDGDEANGGDPSQGGSEHRRTRRSPSQTRGAQLADSPPPEIYLPPGTTPPPAPRPRTMQHHEAQQPLPRLLVPLPPQLTQLPQGNPAATQTTGQQAQDVVMEPAAGPEGRTATDQPENPHLRTTMANPLMTVPPRPGKGYAGGPFPKTVIDSGDLFKSIRPEILQNLLNDPQDFLLLLPYGAGRRLHAEFPNLGDDILEYLKEFRAPDCEGMTVVRAATDTVIKGKKPRMYKRDFDAPWVFILSGFSADLREFLLGVGVFDFTAGEANHAFTVLEVEENVRSWHVAYLTGDGVAGNQQTMEEGLTAIKKKLKDNVKVRASVLECYAGRTEPHLASTDDKVQDALSTLAITFTTEGSQRFWHLTAKPVTDDPVKHDNWLKALRDGKSFVLGRILAVDVSRGFERCDFCKNESHPEGACPFPKTQGWRGPRPSDVRARWAKADKKEEEGGQHVPERGQWGGRGRGNRDHNGDNNRGATGKRKWDEDSTPNPPPTSPNRNKAQAHGHGFGVIAKTALRSDKGKEQNTRPAKKRREHVPCQPPTVREGGKTTRLSVEWVIERRIVWEGNRSREIVKVVSGFADQVEGTTREVNPHWTADRPTPPPCASLNCAIPITIAAFPNVALPEATILGNVRKEVADELRKNHSEYLALVPIGAGNKIYENARELTSAAADLINAIANDDSQYTVAAPVREGEPPHGARFAKPFAMILRRPSEELRRKLLGAKTLAFRTQGKGYAFTATTISPEGKSWVVCNYRGSPVTEETSRMAEALKAIGNQVTATAGLRTLANRILKDENIGHTAEERIQVAIAGLSLIFVDRLDENGRSDPVWQLHGRPLTSNGRSNKEWLRAIRRIDFFMDATTVLEQDKRPVSCVWCKSEIHTSPFCPIPQVKDWLGPPVSQEALTPEPRDTRTSREGKRGPKKGSKSKGKGKGN</sequence>
<feature type="compositionally biased region" description="Basic and acidic residues" evidence="1">
    <location>
        <begin position="41"/>
        <end position="56"/>
    </location>
</feature>
<accession>A0A8H7A2T6</accession>
<dbReference type="EMBL" id="JACETU010000002">
    <property type="protein sequence ID" value="KAF7436756.1"/>
    <property type="molecule type" value="Genomic_DNA"/>
</dbReference>
<reference evidence="2" key="1">
    <citation type="submission" date="2019-07" db="EMBL/GenBank/DDBJ databases">
        <authorList>
            <person name="Palmer J.M."/>
        </authorList>
    </citation>
    <scope>NUCLEOTIDE SEQUENCE</scope>
    <source>
        <strain evidence="2">PC9</strain>
    </source>
</reference>
<dbReference type="AlphaFoldDB" id="A0A8H7A2T6"/>
<organism evidence="2 3">
    <name type="scientific">Pleurotus ostreatus</name>
    <name type="common">Oyster mushroom</name>
    <name type="synonym">White-rot fungus</name>
    <dbReference type="NCBI Taxonomy" id="5322"/>
    <lineage>
        <taxon>Eukaryota</taxon>
        <taxon>Fungi</taxon>
        <taxon>Dikarya</taxon>
        <taxon>Basidiomycota</taxon>
        <taxon>Agaricomycotina</taxon>
        <taxon>Agaricomycetes</taxon>
        <taxon>Agaricomycetidae</taxon>
        <taxon>Agaricales</taxon>
        <taxon>Pleurotineae</taxon>
        <taxon>Pleurotaceae</taxon>
        <taxon>Pleurotus</taxon>
    </lineage>
</organism>
<feature type="compositionally biased region" description="Polar residues" evidence="1">
    <location>
        <begin position="1"/>
        <end position="26"/>
    </location>
</feature>
<protein>
    <submittedName>
        <fullName evidence="2">Uncharacterized protein</fullName>
    </submittedName>
</protein>
<proteinExistence type="predicted"/>
<feature type="compositionally biased region" description="Basic and acidic residues" evidence="1">
    <location>
        <begin position="481"/>
        <end position="505"/>
    </location>
</feature>
<gene>
    <name evidence="2" type="ORF">PC9H_003589</name>
</gene>
<evidence type="ECO:0000313" key="2">
    <source>
        <dbReference type="EMBL" id="KAF7436756.1"/>
    </source>
</evidence>
<dbReference type="RefSeq" id="XP_036634655.1">
    <property type="nucleotide sequence ID" value="XM_036773182.1"/>
</dbReference>
<comment type="caution">
    <text evidence="2">The sequence shown here is derived from an EMBL/GenBank/DDBJ whole genome shotgun (WGS) entry which is preliminary data.</text>
</comment>
<evidence type="ECO:0000313" key="3">
    <source>
        <dbReference type="Proteomes" id="UP000623687"/>
    </source>
</evidence>
<feature type="compositionally biased region" description="Pro residues" evidence="1">
    <location>
        <begin position="88"/>
        <end position="106"/>
    </location>
</feature>
<feature type="compositionally biased region" description="Low complexity" evidence="1">
    <location>
        <begin position="116"/>
        <end position="148"/>
    </location>
</feature>
<evidence type="ECO:0000256" key="1">
    <source>
        <dbReference type="SAM" id="MobiDB-lite"/>
    </source>
</evidence>
<feature type="region of interest" description="Disordered" evidence="1">
    <location>
        <begin position="945"/>
        <end position="983"/>
    </location>
</feature>
<keyword evidence="3" id="KW-1185">Reference proteome</keyword>
<dbReference type="Proteomes" id="UP000623687">
    <property type="component" value="Unassembled WGS sequence"/>
</dbReference>
<feature type="compositionally biased region" description="Basic residues" evidence="1">
    <location>
        <begin position="969"/>
        <end position="983"/>
    </location>
</feature>
<dbReference type="GeneID" id="59373407"/>
<feature type="region of interest" description="Disordered" evidence="1">
    <location>
        <begin position="1"/>
        <end position="148"/>
    </location>
</feature>